<feature type="transmembrane region" description="Helical" evidence="2">
    <location>
        <begin position="59"/>
        <end position="78"/>
    </location>
</feature>
<dbReference type="RefSeq" id="WP_076690409.1">
    <property type="nucleotide sequence ID" value="NZ_CP018762.1"/>
</dbReference>
<feature type="transmembrane region" description="Helical" evidence="2">
    <location>
        <begin position="7"/>
        <end position="25"/>
    </location>
</feature>
<evidence type="ECO:0000313" key="4">
    <source>
        <dbReference type="Proteomes" id="UP000187185"/>
    </source>
</evidence>
<accession>A0A1P8U7P8</accession>
<evidence type="ECO:0000313" key="3">
    <source>
        <dbReference type="EMBL" id="APZ34093.1"/>
    </source>
</evidence>
<organism evidence="3 4">
    <name type="scientific">Microbacterium aurum</name>
    <dbReference type="NCBI Taxonomy" id="36805"/>
    <lineage>
        <taxon>Bacteria</taxon>
        <taxon>Bacillati</taxon>
        <taxon>Actinomycetota</taxon>
        <taxon>Actinomycetes</taxon>
        <taxon>Micrococcales</taxon>
        <taxon>Microbacteriaceae</taxon>
        <taxon>Microbacterium</taxon>
    </lineage>
</organism>
<keyword evidence="2" id="KW-1133">Transmembrane helix</keyword>
<keyword evidence="4" id="KW-1185">Reference proteome</keyword>
<dbReference type="AlphaFoldDB" id="A0A1P8U7P8"/>
<feature type="region of interest" description="Disordered" evidence="1">
    <location>
        <begin position="120"/>
        <end position="143"/>
    </location>
</feature>
<dbReference type="STRING" id="36805.BOH66_07390"/>
<keyword evidence="2" id="KW-0812">Transmembrane</keyword>
<gene>
    <name evidence="3" type="ORF">BOH66_07390</name>
</gene>
<evidence type="ECO:0000256" key="2">
    <source>
        <dbReference type="SAM" id="Phobius"/>
    </source>
</evidence>
<dbReference type="KEGG" id="maur:BOH66_07390"/>
<sequence length="143" mass="14071">MGIARIGTWVVSVVIGLVYGVAGTIGQAAMWGALPVGLIVAIVGTGALLLAVRLLTLDRWSALAAGMGAMIATLVFSGRGPGGSVVVPAPAEGTISTGVIWTIAVPILTALVVAWPSLRSSGSSPASDRAVPAAPDAEAGTTN</sequence>
<keyword evidence="2" id="KW-0472">Membrane</keyword>
<dbReference type="EMBL" id="CP018762">
    <property type="protein sequence ID" value="APZ34093.1"/>
    <property type="molecule type" value="Genomic_DNA"/>
</dbReference>
<feature type="transmembrane region" description="Helical" evidence="2">
    <location>
        <begin position="98"/>
        <end position="118"/>
    </location>
</feature>
<feature type="transmembrane region" description="Helical" evidence="2">
    <location>
        <begin position="31"/>
        <end position="52"/>
    </location>
</feature>
<name>A0A1P8U7P8_9MICO</name>
<proteinExistence type="predicted"/>
<reference evidence="3 4" key="1">
    <citation type="submission" date="2016-12" db="EMBL/GenBank/DDBJ databases">
        <title>Complete genome sequence of Microbacterium aurum KACC 15219.</title>
        <authorList>
            <person name="Jung Y."/>
            <person name="Shin J.-H."/>
            <person name="Lee Y.-J."/>
            <person name="Yi H."/>
            <person name="Bahn Y.-S."/>
            <person name="Kim J.F."/>
            <person name="Lee D.-W."/>
        </authorList>
    </citation>
    <scope>NUCLEOTIDE SEQUENCE [LARGE SCALE GENOMIC DNA]</scope>
    <source>
        <strain evidence="3 4">KACC 15219</strain>
    </source>
</reference>
<evidence type="ECO:0000256" key="1">
    <source>
        <dbReference type="SAM" id="MobiDB-lite"/>
    </source>
</evidence>
<protein>
    <submittedName>
        <fullName evidence="3">Histidinol dehydrogenase</fullName>
    </submittedName>
</protein>
<dbReference type="Proteomes" id="UP000187185">
    <property type="component" value="Chromosome"/>
</dbReference>